<dbReference type="PANTHER" id="PTHR46732:SF8">
    <property type="entry name" value="ATP-DEPENDENT PROTEASE LA (LON) DOMAIN PROTEIN"/>
    <property type="match status" value="1"/>
</dbReference>
<sequence length="214" mass="24264">MNIPLFPLGMTLFPEGLTALKIFEVRYLDMTRESFREKMPFGIVTLNQGSEVRQPAEQVSFAEVGTLAEIIQFDAIQPSLYSIRCKGQARFKIDHAEQLPNGLWRADVTVLDADLDIEIPPELAKSSTTLERVLHAMDEQGIADDERPILKPYRLNDCGWVSNRWAELLNLNASQRQHLMTLENPRLRLDLVQELLEEMGAFRPPASGTTDRTA</sequence>
<dbReference type="Gene3D" id="1.10.4060.10">
    <property type="entry name" value="BPP1347 like domain"/>
    <property type="match status" value="1"/>
</dbReference>
<dbReference type="InterPro" id="IPR046336">
    <property type="entry name" value="Lon_prtase_N_sf"/>
</dbReference>
<dbReference type="Gene3D" id="2.30.130.40">
    <property type="entry name" value="LON domain-like"/>
    <property type="match status" value="1"/>
</dbReference>
<dbReference type="PANTHER" id="PTHR46732">
    <property type="entry name" value="ATP-DEPENDENT PROTEASE LA (LON) DOMAIN PROTEIN"/>
    <property type="match status" value="1"/>
</dbReference>
<name>A0A953N8C7_9BURK</name>
<organism evidence="2 3">
    <name type="scientific">Zwartia hollandica</name>
    <dbReference type="NCBI Taxonomy" id="324606"/>
    <lineage>
        <taxon>Bacteria</taxon>
        <taxon>Pseudomonadati</taxon>
        <taxon>Pseudomonadota</taxon>
        <taxon>Betaproteobacteria</taxon>
        <taxon>Burkholderiales</taxon>
        <taxon>Alcaligenaceae</taxon>
        <taxon>Zwartia</taxon>
    </lineage>
</organism>
<dbReference type="Pfam" id="PF02190">
    <property type="entry name" value="LON_substr_bdg"/>
    <property type="match status" value="1"/>
</dbReference>
<gene>
    <name evidence="2" type="ORF">KZZ10_08650</name>
</gene>
<accession>A0A953N8C7</accession>
<dbReference type="InterPro" id="IPR003111">
    <property type="entry name" value="Lon_prtase_N"/>
</dbReference>
<evidence type="ECO:0000313" key="3">
    <source>
        <dbReference type="Proteomes" id="UP000739565"/>
    </source>
</evidence>
<dbReference type="AlphaFoldDB" id="A0A953N8C7"/>
<evidence type="ECO:0000259" key="1">
    <source>
        <dbReference type="PROSITE" id="PS51787"/>
    </source>
</evidence>
<comment type="caution">
    <text evidence="2">The sequence shown here is derived from an EMBL/GenBank/DDBJ whole genome shotgun (WGS) entry which is preliminary data.</text>
</comment>
<evidence type="ECO:0000313" key="2">
    <source>
        <dbReference type="EMBL" id="MBZ1350711.1"/>
    </source>
</evidence>
<reference evidence="2" key="1">
    <citation type="submission" date="2021-07" db="EMBL/GenBank/DDBJ databases">
        <title>New genus and species of the family Alcaligenaceae.</title>
        <authorList>
            <person name="Hahn M.W."/>
        </authorList>
    </citation>
    <scope>NUCLEOTIDE SEQUENCE</scope>
    <source>
        <strain evidence="2">LF4-65</strain>
    </source>
</reference>
<dbReference type="RefSeq" id="WP_259661123.1">
    <property type="nucleotide sequence ID" value="NZ_JAHXRI010000007.1"/>
</dbReference>
<dbReference type="InterPro" id="IPR015947">
    <property type="entry name" value="PUA-like_sf"/>
</dbReference>
<dbReference type="PROSITE" id="PS51787">
    <property type="entry name" value="LON_N"/>
    <property type="match status" value="1"/>
</dbReference>
<keyword evidence="3" id="KW-1185">Reference proteome</keyword>
<dbReference type="EMBL" id="JAHXRI010000007">
    <property type="protein sequence ID" value="MBZ1350711.1"/>
    <property type="molecule type" value="Genomic_DNA"/>
</dbReference>
<protein>
    <submittedName>
        <fullName evidence="2">LON peptidase substrate-binding domain-containing protein</fullName>
    </submittedName>
</protein>
<dbReference type="Proteomes" id="UP000739565">
    <property type="component" value="Unassembled WGS sequence"/>
</dbReference>
<feature type="domain" description="Lon N-terminal" evidence="1">
    <location>
        <begin position="1"/>
        <end position="200"/>
    </location>
</feature>
<dbReference type="SMART" id="SM00464">
    <property type="entry name" value="LON"/>
    <property type="match status" value="1"/>
</dbReference>
<dbReference type="SUPFAM" id="SSF88697">
    <property type="entry name" value="PUA domain-like"/>
    <property type="match status" value="1"/>
</dbReference>
<proteinExistence type="predicted"/>